<dbReference type="InterPro" id="IPR010982">
    <property type="entry name" value="Lambda_DNA-bd_dom_sf"/>
</dbReference>
<dbReference type="Pfam" id="PF01381">
    <property type="entry name" value="HTH_3"/>
    <property type="match status" value="1"/>
</dbReference>
<sequence>MASVPHYNLNLLTTFISVSNTEEDLEFIVSFGFNLRRLRQRKGMSMEDLAYKSEMEYSQISRIERGIINTKISTANKLAIALEIPVKELFDFDNNSKTIKC</sequence>
<keyword evidence="4" id="KW-1185">Reference proteome</keyword>
<dbReference type="CDD" id="cd00093">
    <property type="entry name" value="HTH_XRE"/>
    <property type="match status" value="1"/>
</dbReference>
<evidence type="ECO:0000313" key="3">
    <source>
        <dbReference type="EMBL" id="RED48796.1"/>
    </source>
</evidence>
<proteinExistence type="predicted"/>
<evidence type="ECO:0000259" key="2">
    <source>
        <dbReference type="PROSITE" id="PS50943"/>
    </source>
</evidence>
<comment type="caution">
    <text evidence="3">The sequence shown here is derived from an EMBL/GenBank/DDBJ whole genome shotgun (WGS) entry which is preliminary data.</text>
</comment>
<dbReference type="EMBL" id="QRDX01000003">
    <property type="protein sequence ID" value="RED48796.1"/>
    <property type="molecule type" value="Genomic_DNA"/>
</dbReference>
<gene>
    <name evidence="3" type="ORF">DFQ02_103126</name>
</gene>
<dbReference type="PANTHER" id="PTHR46797:SF1">
    <property type="entry name" value="METHYLPHOSPHONATE SYNTHASE"/>
    <property type="match status" value="1"/>
</dbReference>
<reference evidence="3 4" key="1">
    <citation type="submission" date="2018-07" db="EMBL/GenBank/DDBJ databases">
        <title>Genomic Encyclopedia of Type Strains, Phase III (KMG-III): the genomes of soil and plant-associated and newly described type strains.</title>
        <authorList>
            <person name="Whitman W."/>
        </authorList>
    </citation>
    <scope>NUCLEOTIDE SEQUENCE [LARGE SCALE GENOMIC DNA]</scope>
    <source>
        <strain evidence="3 4">CECT 8487</strain>
    </source>
</reference>
<dbReference type="AlphaFoldDB" id="A0A3D9HIK7"/>
<organism evidence="3 4">
    <name type="scientific">Seonamhaeicola aphaedonensis</name>
    <dbReference type="NCBI Taxonomy" id="1461338"/>
    <lineage>
        <taxon>Bacteria</taxon>
        <taxon>Pseudomonadati</taxon>
        <taxon>Bacteroidota</taxon>
        <taxon>Flavobacteriia</taxon>
        <taxon>Flavobacteriales</taxon>
        <taxon>Flavobacteriaceae</taxon>
    </lineage>
</organism>
<dbReference type="GO" id="GO:0005829">
    <property type="term" value="C:cytosol"/>
    <property type="evidence" value="ECO:0007669"/>
    <property type="project" value="TreeGrafter"/>
</dbReference>
<dbReference type="Gene3D" id="1.10.260.40">
    <property type="entry name" value="lambda repressor-like DNA-binding domains"/>
    <property type="match status" value="1"/>
</dbReference>
<dbReference type="SUPFAM" id="SSF47413">
    <property type="entry name" value="lambda repressor-like DNA-binding domains"/>
    <property type="match status" value="1"/>
</dbReference>
<evidence type="ECO:0000313" key="4">
    <source>
        <dbReference type="Proteomes" id="UP000256629"/>
    </source>
</evidence>
<keyword evidence="1" id="KW-0238">DNA-binding</keyword>
<evidence type="ECO:0000256" key="1">
    <source>
        <dbReference type="ARBA" id="ARBA00023125"/>
    </source>
</evidence>
<dbReference type="PANTHER" id="PTHR46797">
    <property type="entry name" value="HTH-TYPE TRANSCRIPTIONAL REGULATOR"/>
    <property type="match status" value="1"/>
</dbReference>
<dbReference type="GO" id="GO:0003700">
    <property type="term" value="F:DNA-binding transcription factor activity"/>
    <property type="evidence" value="ECO:0007669"/>
    <property type="project" value="TreeGrafter"/>
</dbReference>
<dbReference type="InterPro" id="IPR001387">
    <property type="entry name" value="Cro/C1-type_HTH"/>
</dbReference>
<protein>
    <submittedName>
        <fullName evidence="3">Helix-turn-helix protein</fullName>
    </submittedName>
</protein>
<feature type="domain" description="HTH cro/C1-type" evidence="2">
    <location>
        <begin position="35"/>
        <end position="89"/>
    </location>
</feature>
<accession>A0A3D9HIK7</accession>
<dbReference type="PROSITE" id="PS50943">
    <property type="entry name" value="HTH_CROC1"/>
    <property type="match status" value="1"/>
</dbReference>
<dbReference type="SMART" id="SM00530">
    <property type="entry name" value="HTH_XRE"/>
    <property type="match status" value="1"/>
</dbReference>
<name>A0A3D9HIK7_9FLAO</name>
<dbReference type="Proteomes" id="UP000256629">
    <property type="component" value="Unassembled WGS sequence"/>
</dbReference>
<dbReference type="GO" id="GO:0003677">
    <property type="term" value="F:DNA binding"/>
    <property type="evidence" value="ECO:0007669"/>
    <property type="project" value="UniProtKB-KW"/>
</dbReference>
<dbReference type="InterPro" id="IPR050807">
    <property type="entry name" value="TransReg_Diox_bact_type"/>
</dbReference>